<gene>
    <name evidence="1" type="ORF">BN1047_04785</name>
</gene>
<reference evidence="1" key="2">
    <citation type="submission" date="2015-09" db="EMBL/GenBank/DDBJ databases">
        <title>Draft genome sequence of Mycobacterium neoaurum DSM 44074.</title>
        <authorList>
            <person name="Croce O."/>
            <person name="Robert C."/>
            <person name="Raoult D."/>
            <person name="Drancourt M."/>
        </authorList>
    </citation>
    <scope>NUCLEOTIDE SEQUENCE</scope>
    <source>
        <strain evidence="1">DSM 44074</strain>
    </source>
</reference>
<dbReference type="Proteomes" id="UP000028864">
    <property type="component" value="Unassembled WGS sequence"/>
</dbReference>
<proteinExistence type="predicted"/>
<evidence type="ECO:0000313" key="2">
    <source>
        <dbReference type="Proteomes" id="UP000028864"/>
    </source>
</evidence>
<sequence length="159" mass="17495">MTSPTYRAWQQLADKPLGSRLFSAAAMVRVPYFASVLPHIRRMEPGLAEVDVPKWFYVYNHLHTVHAIASCNAAEVAMGMAMEATVPATHRWIPKGMTVQYLAKATTSLRATARFDPPDFATITDGTEIVVPVRITDRSGAEVVHAEITTWVTPAGRTS</sequence>
<dbReference type="Pfam" id="PF14539">
    <property type="entry name" value="DUF4442"/>
    <property type="match status" value="1"/>
</dbReference>
<evidence type="ECO:0000313" key="1">
    <source>
        <dbReference type="EMBL" id="CDQ46871.1"/>
    </source>
</evidence>
<organism evidence="1 2">
    <name type="scientific">Mycolicibacterium neoaurum</name>
    <name type="common">Mycobacterium neoaurum</name>
    <dbReference type="NCBI Taxonomy" id="1795"/>
    <lineage>
        <taxon>Bacteria</taxon>
        <taxon>Bacillati</taxon>
        <taxon>Actinomycetota</taxon>
        <taxon>Actinomycetes</taxon>
        <taxon>Mycobacteriales</taxon>
        <taxon>Mycobacteriaceae</taxon>
        <taxon>Mycolicibacterium</taxon>
    </lineage>
</organism>
<dbReference type="CDD" id="cd03443">
    <property type="entry name" value="PaaI_thioesterase"/>
    <property type="match status" value="1"/>
</dbReference>
<dbReference type="EMBL" id="LK021342">
    <property type="protein sequence ID" value="CDQ46871.1"/>
    <property type="molecule type" value="Genomic_DNA"/>
</dbReference>
<protein>
    <submittedName>
        <fullName evidence="1">Thioesterase</fullName>
    </submittedName>
</protein>
<accession>A0AAV2WRE8</accession>
<dbReference type="InterPro" id="IPR027961">
    <property type="entry name" value="DUF4442"/>
</dbReference>
<dbReference type="SUPFAM" id="SSF54637">
    <property type="entry name" value="Thioesterase/thiol ester dehydrase-isomerase"/>
    <property type="match status" value="1"/>
</dbReference>
<reference evidence="1" key="1">
    <citation type="submission" date="2014-05" db="EMBL/GenBank/DDBJ databases">
        <authorList>
            <person name="Urmite Genomes"/>
        </authorList>
    </citation>
    <scope>NUCLEOTIDE SEQUENCE</scope>
    <source>
        <strain evidence="1">DSM 44074</strain>
    </source>
</reference>
<dbReference type="InterPro" id="IPR029069">
    <property type="entry name" value="HotDog_dom_sf"/>
</dbReference>
<dbReference type="RefSeq" id="WP_030134461.1">
    <property type="nucleotide sequence ID" value="NZ_LK021342.1"/>
</dbReference>
<dbReference type="Gene3D" id="3.10.129.10">
    <property type="entry name" value="Hotdog Thioesterase"/>
    <property type="match status" value="1"/>
</dbReference>
<name>A0AAV2WRE8_MYCNE</name>
<dbReference type="AlphaFoldDB" id="A0AAV2WRE8"/>